<evidence type="ECO:0000256" key="1">
    <source>
        <dbReference type="SAM" id="MobiDB-lite"/>
    </source>
</evidence>
<feature type="chain" id="PRO_5014324768" evidence="2">
    <location>
        <begin position="45"/>
        <end position="401"/>
    </location>
</feature>
<gene>
    <name evidence="3" type="ORF">TSOC_000405</name>
</gene>
<accession>A0A2J8AJE7</accession>
<keyword evidence="2" id="KW-0732">Signal</keyword>
<dbReference type="AlphaFoldDB" id="A0A2J8AJE7"/>
<feature type="region of interest" description="Disordered" evidence="1">
    <location>
        <begin position="1"/>
        <end position="20"/>
    </location>
</feature>
<name>A0A2J8AJE7_9CHLO</name>
<organism evidence="3 4">
    <name type="scientific">Tetrabaena socialis</name>
    <dbReference type="NCBI Taxonomy" id="47790"/>
    <lineage>
        <taxon>Eukaryota</taxon>
        <taxon>Viridiplantae</taxon>
        <taxon>Chlorophyta</taxon>
        <taxon>core chlorophytes</taxon>
        <taxon>Chlorophyceae</taxon>
        <taxon>CS clade</taxon>
        <taxon>Chlamydomonadales</taxon>
        <taxon>Tetrabaenaceae</taxon>
        <taxon>Tetrabaena</taxon>
    </lineage>
</organism>
<reference evidence="3 4" key="1">
    <citation type="journal article" date="2017" name="Mol. Biol. Evol.">
        <title>The 4-celled Tetrabaena socialis nuclear genome reveals the essential components for genetic control of cell number at the origin of multicellularity in the volvocine lineage.</title>
        <authorList>
            <person name="Featherston J."/>
            <person name="Arakaki Y."/>
            <person name="Hanschen E.R."/>
            <person name="Ferris P.J."/>
            <person name="Michod R.E."/>
            <person name="Olson B.J.S.C."/>
            <person name="Nozaki H."/>
            <person name="Durand P.M."/>
        </authorList>
    </citation>
    <scope>NUCLEOTIDE SEQUENCE [LARGE SCALE GENOMIC DNA]</scope>
    <source>
        <strain evidence="3 4">NIES-571</strain>
    </source>
</reference>
<feature type="signal peptide" evidence="2">
    <location>
        <begin position="1"/>
        <end position="44"/>
    </location>
</feature>
<feature type="region of interest" description="Disordered" evidence="1">
    <location>
        <begin position="46"/>
        <end position="67"/>
    </location>
</feature>
<protein>
    <submittedName>
        <fullName evidence="3">Uncharacterized protein</fullName>
    </submittedName>
</protein>
<evidence type="ECO:0000313" key="3">
    <source>
        <dbReference type="EMBL" id="PNH12639.1"/>
    </source>
</evidence>
<proteinExistence type="predicted"/>
<dbReference type="Proteomes" id="UP000236333">
    <property type="component" value="Unassembled WGS sequence"/>
</dbReference>
<keyword evidence="4" id="KW-1185">Reference proteome</keyword>
<evidence type="ECO:0000256" key="2">
    <source>
        <dbReference type="SAM" id="SignalP"/>
    </source>
</evidence>
<comment type="caution">
    <text evidence="3">The sequence shown here is derived from an EMBL/GenBank/DDBJ whole genome shotgun (WGS) entry which is preliminary data.</text>
</comment>
<dbReference type="EMBL" id="PGGS01000006">
    <property type="protein sequence ID" value="PNH12639.1"/>
    <property type="molecule type" value="Genomic_DNA"/>
</dbReference>
<sequence length="401" mass="42193">MRSRQLRQRAGSCGQRWSARPPRPTQVLLLRLLLLLPLHSQLHALPGPTAGSEPDTRPLARSTAWRSAGNGAAATTITTITTTAAAAAASVLRAAQGRALRASAAAPLGARVVVVNDIAGHFEVLAGVLTTLVRDLRLASPPRVVYTGNAKGPTTNGLLDWLGPEVAGGASWHPLVSAASGGGAAVAAGANLSWGAPADALVCVSAELAPKVCAQVLSVVRPRLLVVVVHRADTHSRKARILALAPSNALRLMALAPHVANLSSSRHPDLSPAPRIWILLYASQEFWQAIHSSLALVPAFGMPVYYESRISSTILASLIACVPVIAEQRLLDTYTFLDERHVFLRLPGEDEAAAMSRVMALPEAEVLAPREALRALQRQMAGRAEGVLGAYLREAMAGAEA</sequence>
<dbReference type="OrthoDB" id="549336at2759"/>
<evidence type="ECO:0000313" key="4">
    <source>
        <dbReference type="Proteomes" id="UP000236333"/>
    </source>
</evidence>